<protein>
    <recommendedName>
        <fullName evidence="3">Nucleoside 2-deoxyribosyltransferase</fullName>
    </recommendedName>
</protein>
<evidence type="ECO:0008006" key="3">
    <source>
        <dbReference type="Google" id="ProtNLM"/>
    </source>
</evidence>
<organism evidence="1 2">
    <name type="scientific">Spirosoma endbachense</name>
    <dbReference type="NCBI Taxonomy" id="2666025"/>
    <lineage>
        <taxon>Bacteria</taxon>
        <taxon>Pseudomonadati</taxon>
        <taxon>Bacteroidota</taxon>
        <taxon>Cytophagia</taxon>
        <taxon>Cytophagales</taxon>
        <taxon>Cytophagaceae</taxon>
        <taxon>Spirosoma</taxon>
    </lineage>
</organism>
<dbReference type="KEGG" id="senf:GJR95_24340"/>
<keyword evidence="2" id="KW-1185">Reference proteome</keyword>
<dbReference type="Proteomes" id="UP000464577">
    <property type="component" value="Chromosome"/>
</dbReference>
<evidence type="ECO:0000313" key="1">
    <source>
        <dbReference type="EMBL" id="QHV97944.1"/>
    </source>
</evidence>
<reference evidence="1 2" key="1">
    <citation type="submission" date="2019-11" db="EMBL/GenBank/DDBJ databases">
        <title>Spirosoma endbachense sp. nov., isolated from a natural salt meadow.</title>
        <authorList>
            <person name="Rojas J."/>
            <person name="Ambika Manirajan B."/>
            <person name="Ratering S."/>
            <person name="Suarez C."/>
            <person name="Geissler-Plaum R."/>
            <person name="Schnell S."/>
        </authorList>
    </citation>
    <scope>NUCLEOTIDE SEQUENCE [LARGE SCALE GENOMIC DNA]</scope>
    <source>
        <strain evidence="1 2">I-24</strain>
    </source>
</reference>
<dbReference type="EMBL" id="CP045997">
    <property type="protein sequence ID" value="QHV97944.1"/>
    <property type="molecule type" value="Genomic_DNA"/>
</dbReference>
<dbReference type="RefSeq" id="WP_162388358.1">
    <property type="nucleotide sequence ID" value="NZ_CP045997.1"/>
</dbReference>
<dbReference type="Gene3D" id="3.40.50.450">
    <property type="match status" value="1"/>
</dbReference>
<evidence type="ECO:0000313" key="2">
    <source>
        <dbReference type="Proteomes" id="UP000464577"/>
    </source>
</evidence>
<gene>
    <name evidence="1" type="ORF">GJR95_24340</name>
</gene>
<proteinExistence type="predicted"/>
<sequence length="321" mass="37103">MNHGQLICPFTDIKVDKRNHADSYLYEIPVGEKTLKVMLPSNFSSWKAMPFFKDNRHIFAGLFLNGQIVDFDDNYPGITVNRLEEVLLQGQFPKTNQEKYDNLFFQLYGMQGYDGQPVAFYDVEDVTNPFNYKKLFFKTPGELLFYTKSLEFDNLILCDHSRTKDSPIFYLDDYSITFKGLSYAVRLENEGSKSKSCFIAMSFGKEMGPIRAAIKEACIATGYSPVVIDEVHFESDTTINDAIIANLRKSRFCIADFTEQKMGVYFESGFALGQGKQVIYSVRKDWADRSHFDTNHFPHIRYNDPEELKQALINKIRAWIR</sequence>
<name>A0A6P1VZ88_9BACT</name>
<accession>A0A6P1VZ88</accession>
<dbReference type="AlphaFoldDB" id="A0A6P1VZ88"/>